<evidence type="ECO:0000313" key="2">
    <source>
        <dbReference type="Proteomes" id="UP001172386"/>
    </source>
</evidence>
<evidence type="ECO:0000313" key="1">
    <source>
        <dbReference type="EMBL" id="KAJ9657600.1"/>
    </source>
</evidence>
<protein>
    <submittedName>
        <fullName evidence="1">Uncharacterized protein</fullName>
    </submittedName>
</protein>
<accession>A0ACC3A9J4</accession>
<comment type="caution">
    <text evidence="1">The sequence shown here is derived from an EMBL/GenBank/DDBJ whole genome shotgun (WGS) entry which is preliminary data.</text>
</comment>
<organism evidence="1 2">
    <name type="scientific">Neophaeococcomyces mojaviensis</name>
    <dbReference type="NCBI Taxonomy" id="3383035"/>
    <lineage>
        <taxon>Eukaryota</taxon>
        <taxon>Fungi</taxon>
        <taxon>Dikarya</taxon>
        <taxon>Ascomycota</taxon>
        <taxon>Pezizomycotina</taxon>
        <taxon>Eurotiomycetes</taxon>
        <taxon>Chaetothyriomycetidae</taxon>
        <taxon>Chaetothyriales</taxon>
        <taxon>Chaetothyriales incertae sedis</taxon>
        <taxon>Neophaeococcomyces</taxon>
    </lineage>
</organism>
<proteinExistence type="predicted"/>
<keyword evidence="2" id="KW-1185">Reference proteome</keyword>
<sequence length="428" mass="48072">MSYNFIPGIASQSLGHPSYHPLIPKLEAASHAGLRSIEIFYEDISNLTTATQNDTSLLPPRFTVCKAGTSLTGSTSREETELACCQYIRQTCLDLSLQIICLQPFTHYEGLLDGNERHSRIRKLHYWIKMAQRIGTDLIQIPSNFLPASQCTNVRSEIINDLQTAADIGAQEHPPIRFAYEALAWGTHVNLWNDAFDIVKAVNRPNFGTCLDTFNLAGRVYADPTATTGLNENAANDIAASIHKLRTTLADPENLKKVFYVELCDGERLPHPIDEHHEWYDESQPARMTWSRNARLYPFETDAAEAAAQNRNVGYLPVTQILDTVLDAGYQGYISFEVFNRSLNRSGEHVVREHAERAKRSWERCQSYIDAHLQAQAEVHEHLPHDETLLADEHDVDNTTVSLVGQEKQPRPGLESSTSDYAGISSRL</sequence>
<dbReference type="Proteomes" id="UP001172386">
    <property type="component" value="Unassembled WGS sequence"/>
</dbReference>
<dbReference type="EMBL" id="JAPDRQ010000062">
    <property type="protein sequence ID" value="KAJ9657600.1"/>
    <property type="molecule type" value="Genomic_DNA"/>
</dbReference>
<name>A0ACC3A9J4_9EURO</name>
<gene>
    <name evidence="1" type="ORF">H2198_004246</name>
</gene>
<reference evidence="1" key="1">
    <citation type="submission" date="2022-10" db="EMBL/GenBank/DDBJ databases">
        <title>Culturing micro-colonial fungi from biological soil crusts in the Mojave desert and describing Neophaeococcomyces mojavensis, and introducing the new genera and species Taxawa tesnikishii.</title>
        <authorList>
            <person name="Kurbessoian T."/>
            <person name="Stajich J.E."/>
        </authorList>
    </citation>
    <scope>NUCLEOTIDE SEQUENCE</scope>
    <source>
        <strain evidence="1">JES_112</strain>
    </source>
</reference>